<dbReference type="AlphaFoldDB" id="A0AAW1KX60"/>
<sequence length="174" mass="19146">MATQEQETMTTEEYFSMMQWQNGAVAAVKNQTRSTMSLDRFKQWAGYPTTGSFPKTIAPNSTAHFTHARGGHFGSIAAVQYSGLNANGVQCAWILAWNAPVENSPPCPPNRVYVNCGPKTSMDIVTWEQILMKLDNSPIDDFANDSAMKISAEAHIHDLTADLATLIASFRLTE</sequence>
<comment type="caution">
    <text evidence="1">The sequence shown here is derived from an EMBL/GenBank/DDBJ whole genome shotgun (WGS) entry which is preliminary data.</text>
</comment>
<reference evidence="1" key="1">
    <citation type="submission" date="2024-03" db="EMBL/GenBank/DDBJ databases">
        <title>WGS assembly of Saponaria officinalis var. Norfolk2.</title>
        <authorList>
            <person name="Jenkins J."/>
            <person name="Shu S."/>
            <person name="Grimwood J."/>
            <person name="Barry K."/>
            <person name="Goodstein D."/>
            <person name="Schmutz J."/>
            <person name="Leebens-Mack J."/>
            <person name="Osbourn A."/>
        </authorList>
    </citation>
    <scope>NUCLEOTIDE SEQUENCE [LARGE SCALE GENOMIC DNA]</scope>
    <source>
        <strain evidence="1">JIC</strain>
    </source>
</reference>
<dbReference type="PANTHER" id="PTHR36482:SF6">
    <property type="entry name" value="JASMONATE-INDUCED PROTEIN HOMOLOG"/>
    <property type="match status" value="1"/>
</dbReference>
<organism evidence="1 2">
    <name type="scientific">Saponaria officinalis</name>
    <name type="common">Common soapwort</name>
    <name type="synonym">Lychnis saponaria</name>
    <dbReference type="NCBI Taxonomy" id="3572"/>
    <lineage>
        <taxon>Eukaryota</taxon>
        <taxon>Viridiplantae</taxon>
        <taxon>Streptophyta</taxon>
        <taxon>Embryophyta</taxon>
        <taxon>Tracheophyta</taxon>
        <taxon>Spermatophyta</taxon>
        <taxon>Magnoliopsida</taxon>
        <taxon>eudicotyledons</taxon>
        <taxon>Gunneridae</taxon>
        <taxon>Pentapetalae</taxon>
        <taxon>Caryophyllales</taxon>
        <taxon>Caryophyllaceae</taxon>
        <taxon>Caryophylleae</taxon>
        <taxon>Saponaria</taxon>
    </lineage>
</organism>
<dbReference type="EMBL" id="JBDFQZ010000005">
    <property type="protein sequence ID" value="KAK9724931.1"/>
    <property type="molecule type" value="Genomic_DNA"/>
</dbReference>
<dbReference type="InterPro" id="IPR053085">
    <property type="entry name" value="Jasmonate-induced_protein"/>
</dbReference>
<name>A0AAW1KX60_SAPOF</name>
<evidence type="ECO:0000313" key="2">
    <source>
        <dbReference type="Proteomes" id="UP001443914"/>
    </source>
</evidence>
<gene>
    <name evidence="1" type="ORF">RND81_05G109700</name>
</gene>
<keyword evidence="2" id="KW-1185">Reference proteome</keyword>
<accession>A0AAW1KX60</accession>
<proteinExistence type="predicted"/>
<protein>
    <submittedName>
        <fullName evidence="1">Uncharacterized protein</fullName>
    </submittedName>
</protein>
<evidence type="ECO:0000313" key="1">
    <source>
        <dbReference type="EMBL" id="KAK9724931.1"/>
    </source>
</evidence>
<dbReference type="Proteomes" id="UP001443914">
    <property type="component" value="Unassembled WGS sequence"/>
</dbReference>
<dbReference type="PANTHER" id="PTHR36482">
    <property type="entry name" value="OSJNBA0024J22.15 PROTEIN"/>
    <property type="match status" value="1"/>
</dbReference>